<dbReference type="Proteomes" id="UP000492821">
    <property type="component" value="Unassembled WGS sequence"/>
</dbReference>
<proteinExistence type="predicted"/>
<name>A0A7E4ZWB7_PANRE</name>
<organism evidence="1 2">
    <name type="scientific">Panagrellus redivivus</name>
    <name type="common">Microworm</name>
    <dbReference type="NCBI Taxonomy" id="6233"/>
    <lineage>
        <taxon>Eukaryota</taxon>
        <taxon>Metazoa</taxon>
        <taxon>Ecdysozoa</taxon>
        <taxon>Nematoda</taxon>
        <taxon>Chromadorea</taxon>
        <taxon>Rhabditida</taxon>
        <taxon>Tylenchina</taxon>
        <taxon>Panagrolaimomorpha</taxon>
        <taxon>Panagrolaimoidea</taxon>
        <taxon>Panagrolaimidae</taxon>
        <taxon>Panagrellus</taxon>
    </lineage>
</organism>
<accession>A0A7E4ZWB7</accession>
<sequence>MNSTLKPHLLVEIMALQERPVPPQKLSTLFLAYRDFPEAFALAFRYRCDVSKPYSRSYFYKPAILVTTKGGMTFMFDDKLFHIPILLRIAGRLTHRIDGLNTEESWSEPFLEGIDENQHLELINCKVPTSFLQRYLWHHDSLPTVQFGCFFNSFAVLDELEDPQIDTVVFNSRSEGRNDKPCRIANVTVGQYIRGDCDPLNSSGHNLKLDIKFLQTLTVNGEIPLCVALRMIKNRYKNVQKLHLGQVRLPVPVDWFSIQDAVERINVGVDTLWNCMLGHSGAVTVGAFFDRMFKTGGQAVFNSCQTAFPCATIVRDVDCVECKFQKAEGNKKLDVRVTIIC</sequence>
<protein>
    <submittedName>
        <fullName evidence="2">ORF24</fullName>
    </submittedName>
</protein>
<evidence type="ECO:0000313" key="2">
    <source>
        <dbReference type="WBParaSite" id="Pan_g21232.t1"/>
    </source>
</evidence>
<keyword evidence="1" id="KW-1185">Reference proteome</keyword>
<evidence type="ECO:0000313" key="1">
    <source>
        <dbReference type="Proteomes" id="UP000492821"/>
    </source>
</evidence>
<dbReference type="AlphaFoldDB" id="A0A7E4ZWB7"/>
<reference evidence="2" key="2">
    <citation type="submission" date="2020-10" db="UniProtKB">
        <authorList>
            <consortium name="WormBaseParasite"/>
        </authorList>
    </citation>
    <scope>IDENTIFICATION</scope>
</reference>
<dbReference type="WBParaSite" id="Pan_g21232.t1">
    <property type="protein sequence ID" value="Pan_g21232.t1"/>
    <property type="gene ID" value="Pan_g21232"/>
</dbReference>
<reference evidence="1" key="1">
    <citation type="journal article" date="2013" name="Genetics">
        <title>The draft genome and transcriptome of Panagrellus redivivus are shaped by the harsh demands of a free-living lifestyle.</title>
        <authorList>
            <person name="Srinivasan J."/>
            <person name="Dillman A.R."/>
            <person name="Macchietto M.G."/>
            <person name="Heikkinen L."/>
            <person name="Lakso M."/>
            <person name="Fracchia K.M."/>
            <person name="Antoshechkin I."/>
            <person name="Mortazavi A."/>
            <person name="Wong G."/>
            <person name="Sternberg P.W."/>
        </authorList>
    </citation>
    <scope>NUCLEOTIDE SEQUENCE [LARGE SCALE GENOMIC DNA]</scope>
    <source>
        <strain evidence="1">MT8872</strain>
    </source>
</reference>